<comment type="similarity">
    <text evidence="15">Belongs to the amiloride-sensitive sodium channel (TC 1.A.6) family.</text>
</comment>
<dbReference type="InParanoid" id="A0A672M178"/>
<evidence type="ECO:0000256" key="3">
    <source>
        <dbReference type="ARBA" id="ARBA00022448"/>
    </source>
</evidence>
<evidence type="ECO:0000256" key="14">
    <source>
        <dbReference type="ARBA" id="ARBA00023303"/>
    </source>
</evidence>
<evidence type="ECO:0000256" key="4">
    <source>
        <dbReference type="ARBA" id="ARBA00022461"/>
    </source>
</evidence>
<reference evidence="17" key="2">
    <citation type="submission" date="2025-09" db="UniProtKB">
        <authorList>
            <consortium name="Ensembl"/>
        </authorList>
    </citation>
    <scope>IDENTIFICATION</scope>
</reference>
<protein>
    <submittedName>
        <fullName evidence="17">Acid-sensing ion channel 1-like</fullName>
    </submittedName>
</protein>
<dbReference type="Pfam" id="PF00858">
    <property type="entry name" value="ASC"/>
    <property type="match status" value="2"/>
</dbReference>
<dbReference type="FunFam" id="1.10.287.770:FF:000001">
    <property type="entry name" value="Acid-sensing ion channel subunit 1"/>
    <property type="match status" value="1"/>
</dbReference>
<keyword evidence="12 15" id="KW-0739">Sodium transport</keyword>
<evidence type="ECO:0000256" key="6">
    <source>
        <dbReference type="ARBA" id="ARBA00022989"/>
    </source>
</evidence>
<dbReference type="AlphaFoldDB" id="A0A672M178"/>
<keyword evidence="14 15" id="KW-0407">Ion channel</keyword>
<evidence type="ECO:0000256" key="10">
    <source>
        <dbReference type="ARBA" id="ARBA00023157"/>
    </source>
</evidence>
<evidence type="ECO:0000313" key="17">
    <source>
        <dbReference type="Ensembl" id="ENSSGRP00000032107.1"/>
    </source>
</evidence>
<dbReference type="Gene3D" id="1.10.287.820">
    <property type="entry name" value="Acid-sensing ion channel domain"/>
    <property type="match status" value="1"/>
</dbReference>
<dbReference type="PROSITE" id="PS01206">
    <property type="entry name" value="ASC"/>
    <property type="match status" value="1"/>
</dbReference>
<evidence type="ECO:0000256" key="15">
    <source>
        <dbReference type="RuleBase" id="RU000679"/>
    </source>
</evidence>
<evidence type="ECO:0000256" key="12">
    <source>
        <dbReference type="ARBA" id="ARBA00023201"/>
    </source>
</evidence>
<dbReference type="Proteomes" id="UP000472262">
    <property type="component" value="Unassembled WGS sequence"/>
</dbReference>
<evidence type="ECO:0000256" key="8">
    <source>
        <dbReference type="ARBA" id="ARBA00023065"/>
    </source>
</evidence>
<dbReference type="PRINTS" id="PR01078">
    <property type="entry name" value="AMINACHANNEL"/>
</dbReference>
<dbReference type="PANTHER" id="PTHR11690:SF170">
    <property type="entry name" value="ACID-SENSING ION CHANNEL 1"/>
    <property type="match status" value="1"/>
</dbReference>
<keyword evidence="11" id="KW-0325">Glycoprotein</keyword>
<dbReference type="GO" id="GO:0015280">
    <property type="term" value="F:ligand-gated sodium channel activity"/>
    <property type="evidence" value="ECO:0007669"/>
    <property type="project" value="TreeGrafter"/>
</dbReference>
<name>A0A672M178_SINGR</name>
<dbReference type="GO" id="GO:0042995">
    <property type="term" value="C:cell projection"/>
    <property type="evidence" value="ECO:0007669"/>
    <property type="project" value="UniProtKB-SubCell"/>
</dbReference>
<evidence type="ECO:0000256" key="9">
    <source>
        <dbReference type="ARBA" id="ARBA00023136"/>
    </source>
</evidence>
<evidence type="ECO:0000256" key="16">
    <source>
        <dbReference type="SAM" id="Phobius"/>
    </source>
</evidence>
<accession>A0A672M178</accession>
<sequence>MKTSVMDLKVEPMDIDYDQPPPLQVFAHTSTLHGISHIFSYEKITAKCCLWVVFFLSSLTFLMYVCVDRIQFYLEYPHVTKLDEITTPMMVFPAVTICNLNSIRFSRITRNDLYHAGELLALLNSRHEIRDAHLVEESVMEVLKSKADFRSFKPRPFNMWEFYNRTGHDIKDMLLSCQFRGSPCRPEDFSVVFTRYGKCYSFNSGNTGAPLVSVKGGMGNGLEIMLDIQQDEYLPVWGETDDSSFEAGIKVQIHSQDEPAFIDQLGFGVAPGFQTFVSCQEQRLVYLPAPWGSCKSTPPSSDYFKAYSISACRTDCETRYLVENCNCRMVHMPGESLHRLHILMYNLPYWTVKIMLNRVLCAVRENVLVLDVFFEALNYETIEQRKAYEVAGLLGDIGGQMGLFIGASVLTILELFDYLYEVMKHRLCRCSDKKHHHNNNTDHGTVLGLDDVKCHVSKFH</sequence>
<proteinExistence type="inferred from homology"/>
<keyword evidence="6 16" id="KW-1133">Transmembrane helix</keyword>
<dbReference type="Ensembl" id="ENSSGRT00000034475.1">
    <property type="protein sequence ID" value="ENSSGRP00000032107.1"/>
    <property type="gene ID" value="ENSSGRG00000017998.1"/>
</dbReference>
<keyword evidence="7" id="KW-0915">Sodium</keyword>
<keyword evidence="18" id="KW-1185">Reference proteome</keyword>
<dbReference type="GO" id="GO:0005886">
    <property type="term" value="C:plasma membrane"/>
    <property type="evidence" value="ECO:0007669"/>
    <property type="project" value="TreeGrafter"/>
</dbReference>
<dbReference type="PANTHER" id="PTHR11690">
    <property type="entry name" value="AMILORIDE-SENSITIVE SODIUM CHANNEL-RELATED"/>
    <property type="match status" value="1"/>
</dbReference>
<comment type="subcellular location">
    <subcellularLocation>
        <location evidence="2">Cell projection</location>
    </subcellularLocation>
    <subcellularLocation>
        <location evidence="1">Membrane</location>
        <topology evidence="1">Multi-pass membrane protein</topology>
    </subcellularLocation>
</comment>
<keyword evidence="13" id="KW-0966">Cell projection</keyword>
<evidence type="ECO:0000256" key="7">
    <source>
        <dbReference type="ARBA" id="ARBA00023053"/>
    </source>
</evidence>
<dbReference type="FunFam" id="1.10.3590.10:FF:000002">
    <property type="entry name" value="acid-sensing ion channel 1 isoform X2"/>
    <property type="match status" value="1"/>
</dbReference>
<keyword evidence="10" id="KW-1015">Disulfide bond</keyword>
<dbReference type="OMA" id="NEIANMG"/>
<keyword evidence="9 16" id="KW-0472">Membrane</keyword>
<evidence type="ECO:0000256" key="2">
    <source>
        <dbReference type="ARBA" id="ARBA00004316"/>
    </source>
</evidence>
<feature type="transmembrane region" description="Helical" evidence="16">
    <location>
        <begin position="48"/>
        <end position="65"/>
    </location>
</feature>
<keyword evidence="8 15" id="KW-0406">Ion transport</keyword>
<evidence type="ECO:0000256" key="5">
    <source>
        <dbReference type="ARBA" id="ARBA00022692"/>
    </source>
</evidence>
<keyword evidence="5 15" id="KW-0812">Transmembrane</keyword>
<keyword evidence="3 15" id="KW-0813">Transport</keyword>
<dbReference type="InterPro" id="IPR020903">
    <property type="entry name" value="ENaC_CS"/>
</dbReference>
<evidence type="ECO:0000256" key="1">
    <source>
        <dbReference type="ARBA" id="ARBA00004141"/>
    </source>
</evidence>
<organism evidence="17 18">
    <name type="scientific">Sinocyclocheilus grahami</name>
    <name type="common">Dianchi golden-line fish</name>
    <name type="synonym">Barbus grahami</name>
    <dbReference type="NCBI Taxonomy" id="75366"/>
    <lineage>
        <taxon>Eukaryota</taxon>
        <taxon>Metazoa</taxon>
        <taxon>Chordata</taxon>
        <taxon>Craniata</taxon>
        <taxon>Vertebrata</taxon>
        <taxon>Euteleostomi</taxon>
        <taxon>Actinopterygii</taxon>
        <taxon>Neopterygii</taxon>
        <taxon>Teleostei</taxon>
        <taxon>Ostariophysi</taxon>
        <taxon>Cypriniformes</taxon>
        <taxon>Cyprinidae</taxon>
        <taxon>Cyprininae</taxon>
        <taxon>Sinocyclocheilus</taxon>
    </lineage>
</organism>
<dbReference type="Gene3D" id="1.10.287.770">
    <property type="entry name" value="YojJ-like"/>
    <property type="match status" value="2"/>
</dbReference>
<dbReference type="Gene3D" id="1.10.3590.10">
    <property type="entry name" value="acid-sensing ion channel 1 domain"/>
    <property type="match status" value="2"/>
</dbReference>
<keyword evidence="4 15" id="KW-0894">Sodium channel</keyword>
<gene>
    <name evidence="17" type="primary">LOC107552158</name>
</gene>
<reference evidence="17" key="1">
    <citation type="submission" date="2025-08" db="UniProtKB">
        <authorList>
            <consortium name="Ensembl"/>
        </authorList>
    </citation>
    <scope>IDENTIFICATION</scope>
</reference>
<dbReference type="InterPro" id="IPR001873">
    <property type="entry name" value="ENaC"/>
</dbReference>
<evidence type="ECO:0000256" key="11">
    <source>
        <dbReference type="ARBA" id="ARBA00023180"/>
    </source>
</evidence>
<evidence type="ECO:0000313" key="18">
    <source>
        <dbReference type="Proteomes" id="UP000472262"/>
    </source>
</evidence>
<evidence type="ECO:0000256" key="13">
    <source>
        <dbReference type="ARBA" id="ARBA00023273"/>
    </source>
</evidence>